<name>A0A194QN32_PAPMA</name>
<feature type="compositionally biased region" description="Polar residues" evidence="1">
    <location>
        <begin position="130"/>
        <end position="141"/>
    </location>
</feature>
<keyword evidence="3" id="KW-1185">Reference proteome</keyword>
<protein>
    <submittedName>
        <fullName evidence="2">Uncharacterized protein</fullName>
    </submittedName>
</protein>
<accession>A0A194QN32</accession>
<reference evidence="2 3" key="1">
    <citation type="journal article" date="2015" name="Nat. Commun.">
        <title>Outbred genome sequencing and CRISPR/Cas9 gene editing in butterflies.</title>
        <authorList>
            <person name="Li X."/>
            <person name="Fan D."/>
            <person name="Zhang W."/>
            <person name="Liu G."/>
            <person name="Zhang L."/>
            <person name="Zhao L."/>
            <person name="Fang X."/>
            <person name="Chen L."/>
            <person name="Dong Y."/>
            <person name="Chen Y."/>
            <person name="Ding Y."/>
            <person name="Zhao R."/>
            <person name="Feng M."/>
            <person name="Zhu Y."/>
            <person name="Feng Y."/>
            <person name="Jiang X."/>
            <person name="Zhu D."/>
            <person name="Xiang H."/>
            <person name="Feng X."/>
            <person name="Li S."/>
            <person name="Wang J."/>
            <person name="Zhang G."/>
            <person name="Kronforst M.R."/>
            <person name="Wang W."/>
        </authorList>
    </citation>
    <scope>NUCLEOTIDE SEQUENCE [LARGE SCALE GENOMIC DNA]</scope>
    <source>
        <strain evidence="2">Ya'a_city_454_Pm</strain>
        <tissue evidence="2">Whole body</tissue>
    </source>
</reference>
<dbReference type="Proteomes" id="UP000053240">
    <property type="component" value="Unassembled WGS sequence"/>
</dbReference>
<evidence type="ECO:0000313" key="2">
    <source>
        <dbReference type="EMBL" id="KPJ06385.1"/>
    </source>
</evidence>
<organism evidence="2 3">
    <name type="scientific">Papilio machaon</name>
    <name type="common">Old World swallowtail butterfly</name>
    <dbReference type="NCBI Taxonomy" id="76193"/>
    <lineage>
        <taxon>Eukaryota</taxon>
        <taxon>Metazoa</taxon>
        <taxon>Ecdysozoa</taxon>
        <taxon>Arthropoda</taxon>
        <taxon>Hexapoda</taxon>
        <taxon>Insecta</taxon>
        <taxon>Pterygota</taxon>
        <taxon>Neoptera</taxon>
        <taxon>Endopterygota</taxon>
        <taxon>Lepidoptera</taxon>
        <taxon>Glossata</taxon>
        <taxon>Ditrysia</taxon>
        <taxon>Papilionoidea</taxon>
        <taxon>Papilionidae</taxon>
        <taxon>Papilioninae</taxon>
        <taxon>Papilio</taxon>
    </lineage>
</organism>
<dbReference type="InParanoid" id="A0A194QN32"/>
<dbReference type="EMBL" id="KQ461196">
    <property type="protein sequence ID" value="KPJ06385.1"/>
    <property type="molecule type" value="Genomic_DNA"/>
</dbReference>
<proteinExistence type="predicted"/>
<feature type="region of interest" description="Disordered" evidence="1">
    <location>
        <begin position="128"/>
        <end position="194"/>
    </location>
</feature>
<evidence type="ECO:0000256" key="1">
    <source>
        <dbReference type="SAM" id="MobiDB-lite"/>
    </source>
</evidence>
<dbReference type="AlphaFoldDB" id="A0A194QN32"/>
<gene>
    <name evidence="2" type="ORF">RR48_14124</name>
</gene>
<evidence type="ECO:0000313" key="3">
    <source>
        <dbReference type="Proteomes" id="UP000053240"/>
    </source>
</evidence>
<sequence>MEEFFEKLKKKLSVDNILDLMKDGKLKEDIKQTLTGTMNLSEKPKQEEVRSADISKNMLDPKNQITVENIQHKTNEDQTPVKLSEPHNLAEENEIQKKASGSHLQAAIIELNETVNLLEVKEIKKKASKPNLTTPETTGESSPGLRESTATESIEGSSEPDKSNIKVLQKPLTMPSQAEQVESKTQFDDFLNLT</sequence>